<dbReference type="Pfam" id="PF12833">
    <property type="entry name" value="HTH_18"/>
    <property type="match status" value="1"/>
</dbReference>
<dbReference type="InterPro" id="IPR009057">
    <property type="entry name" value="Homeodomain-like_sf"/>
</dbReference>
<keyword evidence="6" id="KW-1185">Reference proteome</keyword>
<dbReference type="InterPro" id="IPR053142">
    <property type="entry name" value="PchR_regulatory_protein"/>
</dbReference>
<organism evidence="5 6">
    <name type="scientific">Euzebyella saccharophila</name>
    <dbReference type="NCBI Taxonomy" id="679664"/>
    <lineage>
        <taxon>Bacteria</taxon>
        <taxon>Pseudomonadati</taxon>
        <taxon>Bacteroidota</taxon>
        <taxon>Flavobacteriia</taxon>
        <taxon>Flavobacteriales</taxon>
        <taxon>Flavobacteriaceae</taxon>
        <taxon>Euzebyella</taxon>
    </lineage>
</organism>
<dbReference type="PROSITE" id="PS01124">
    <property type="entry name" value="HTH_ARAC_FAMILY_2"/>
    <property type="match status" value="1"/>
</dbReference>
<protein>
    <submittedName>
        <fullName evidence="5">BLUF domain-containing protein</fullName>
    </submittedName>
</protein>
<dbReference type="Gene3D" id="3.30.70.100">
    <property type="match status" value="1"/>
</dbReference>
<gene>
    <name evidence="5" type="ORF">ACFOUT_15240</name>
</gene>
<dbReference type="RefSeq" id="WP_192461944.1">
    <property type="nucleotide sequence ID" value="NZ_JACYFJ010000002.1"/>
</dbReference>
<evidence type="ECO:0000313" key="6">
    <source>
        <dbReference type="Proteomes" id="UP001595814"/>
    </source>
</evidence>
<feature type="domain" description="BLUF" evidence="4">
    <location>
        <begin position="339"/>
        <end position="430"/>
    </location>
</feature>
<dbReference type="InterPro" id="IPR007024">
    <property type="entry name" value="BLUF_domain"/>
</dbReference>
<proteinExistence type="predicted"/>
<dbReference type="InterPro" id="IPR018060">
    <property type="entry name" value="HTH_AraC"/>
</dbReference>
<dbReference type="InterPro" id="IPR036046">
    <property type="entry name" value="Acylphosphatase-like_dom_sf"/>
</dbReference>
<comment type="caution">
    <text evidence="5">The sequence shown here is derived from an EMBL/GenBank/DDBJ whole genome shotgun (WGS) entry which is preliminary data.</text>
</comment>
<dbReference type="EMBL" id="JBHSAW010000010">
    <property type="protein sequence ID" value="MFC4097245.1"/>
    <property type="molecule type" value="Genomic_DNA"/>
</dbReference>
<dbReference type="SUPFAM" id="SSF46689">
    <property type="entry name" value="Homeodomain-like"/>
    <property type="match status" value="1"/>
</dbReference>
<evidence type="ECO:0000259" key="4">
    <source>
        <dbReference type="PROSITE" id="PS50925"/>
    </source>
</evidence>
<evidence type="ECO:0000313" key="5">
    <source>
        <dbReference type="EMBL" id="MFC4097245.1"/>
    </source>
</evidence>
<dbReference type="SMART" id="SM01034">
    <property type="entry name" value="BLUF"/>
    <property type="match status" value="1"/>
</dbReference>
<evidence type="ECO:0000256" key="2">
    <source>
        <dbReference type="ARBA" id="ARBA00023163"/>
    </source>
</evidence>
<dbReference type="SUPFAM" id="SSF54975">
    <property type="entry name" value="Acylphosphatase/BLUF domain-like"/>
    <property type="match status" value="1"/>
</dbReference>
<dbReference type="PANTHER" id="PTHR47893:SF1">
    <property type="entry name" value="REGULATORY PROTEIN PCHR"/>
    <property type="match status" value="1"/>
</dbReference>
<dbReference type="Pfam" id="PF04940">
    <property type="entry name" value="BLUF"/>
    <property type="match status" value="1"/>
</dbReference>
<dbReference type="Proteomes" id="UP001595814">
    <property type="component" value="Unassembled WGS sequence"/>
</dbReference>
<dbReference type="PANTHER" id="PTHR47893">
    <property type="entry name" value="REGULATORY PROTEIN PCHR"/>
    <property type="match status" value="1"/>
</dbReference>
<sequence length="482" mass="55383">MNTFKIDEDRPSEHIRKIALTFNGEFEEGLGASSLKLDNSEIGHGYINLYEPFPGMNVRTYNLKLSKELSFNLKDHGYSPLYLIYCLEGSYYHHYSSTEGATKIAQGRNLISISAANEEHELTLPANEDIKISVIALLRNKLKDEGRGNLVNVIRDIVLKMDQGESYQFIGGLRNNIERHAKILVENRRTDLAGKLITEAAAYTTLAAQLDDHDKDLSKSTNIELTDKELDRVIALCNYISNNLDKSNTIKELAYTSGLYPKKLQDAFQYLFNESVAAFIKNMRLEKSKELLENTNLSVGLICDKIGINSKSYFSKIFTEKYGNLPTEYRLSFNQGENSFELSYRSKARLYLPDTEVEKIVTLSEQSNKDVGITGCLIYYEEEFFQIIEGKKSDVLNLFEKIKEDERHKKVTILWKGYRKKKIFKEPGLFFVSDRKNFNYNHIKDLGITMQSLLRGDKKTAIKDLRFWQRIRNLIIDKALVG</sequence>
<name>A0ABV8JS15_9FLAO</name>
<feature type="domain" description="HTH araC/xylS-type" evidence="3">
    <location>
        <begin position="234"/>
        <end position="332"/>
    </location>
</feature>
<dbReference type="SMART" id="SM00342">
    <property type="entry name" value="HTH_ARAC"/>
    <property type="match status" value="1"/>
</dbReference>
<keyword evidence="2" id="KW-0804">Transcription</keyword>
<accession>A0ABV8JS15</accession>
<keyword evidence="1" id="KW-0805">Transcription regulation</keyword>
<reference evidence="6" key="1">
    <citation type="journal article" date="2019" name="Int. J. Syst. Evol. Microbiol.">
        <title>The Global Catalogue of Microorganisms (GCM) 10K type strain sequencing project: providing services to taxonomists for standard genome sequencing and annotation.</title>
        <authorList>
            <consortium name="The Broad Institute Genomics Platform"/>
            <consortium name="The Broad Institute Genome Sequencing Center for Infectious Disease"/>
            <person name="Wu L."/>
            <person name="Ma J."/>
        </authorList>
    </citation>
    <scope>NUCLEOTIDE SEQUENCE [LARGE SCALE GENOMIC DNA]</scope>
    <source>
        <strain evidence="6">CECT 7477</strain>
    </source>
</reference>
<evidence type="ECO:0000259" key="3">
    <source>
        <dbReference type="PROSITE" id="PS01124"/>
    </source>
</evidence>
<evidence type="ECO:0000256" key="1">
    <source>
        <dbReference type="ARBA" id="ARBA00023015"/>
    </source>
</evidence>
<dbReference type="Gene3D" id="1.10.10.60">
    <property type="entry name" value="Homeodomain-like"/>
    <property type="match status" value="1"/>
</dbReference>
<dbReference type="PROSITE" id="PS50925">
    <property type="entry name" value="BLUF"/>
    <property type="match status" value="1"/>
</dbReference>